<feature type="chain" id="PRO_5005545394" description="Secreted protein" evidence="1">
    <location>
        <begin position="20"/>
        <end position="69"/>
    </location>
</feature>
<dbReference type="Proteomes" id="UP000037122">
    <property type="component" value="Unassembled WGS sequence"/>
</dbReference>
<organism evidence="2 3">
    <name type="scientific">Candidozyma auris</name>
    <name type="common">Yeast</name>
    <name type="synonym">Candida auris</name>
    <dbReference type="NCBI Taxonomy" id="498019"/>
    <lineage>
        <taxon>Eukaryota</taxon>
        <taxon>Fungi</taxon>
        <taxon>Dikarya</taxon>
        <taxon>Ascomycota</taxon>
        <taxon>Saccharomycotina</taxon>
        <taxon>Pichiomycetes</taxon>
        <taxon>Metschnikowiaceae</taxon>
        <taxon>Candidozyma</taxon>
    </lineage>
</organism>
<protein>
    <recommendedName>
        <fullName evidence="4">Secreted protein</fullName>
    </recommendedName>
</protein>
<keyword evidence="1" id="KW-0732">Signal</keyword>
<dbReference type="EMBL" id="LGST01000016">
    <property type="protein sequence ID" value="KNE01183.1"/>
    <property type="molecule type" value="Genomic_DNA"/>
</dbReference>
<dbReference type="VEuPathDB" id="FungiDB:QG37_02072"/>
<accession>A0A0L0P482</accession>
<dbReference type="AlphaFoldDB" id="A0A0L0P482"/>
<evidence type="ECO:0000313" key="3">
    <source>
        <dbReference type="Proteomes" id="UP000037122"/>
    </source>
</evidence>
<reference evidence="3" key="1">
    <citation type="journal article" date="2015" name="BMC Genomics">
        <title>Draft genome of a commonly misdiagnosed multidrug resistant pathogen Candida auris.</title>
        <authorList>
            <person name="Chatterjee S."/>
            <person name="Alampalli S.V."/>
            <person name="Nageshan R.K."/>
            <person name="Chettiar S.T."/>
            <person name="Joshi S."/>
            <person name="Tatu U.S."/>
        </authorList>
    </citation>
    <scope>NUCLEOTIDE SEQUENCE [LARGE SCALE GENOMIC DNA]</scope>
    <source>
        <strain evidence="3">6684</strain>
    </source>
</reference>
<evidence type="ECO:0000256" key="1">
    <source>
        <dbReference type="SAM" id="SignalP"/>
    </source>
</evidence>
<comment type="caution">
    <text evidence="2">The sequence shown here is derived from an EMBL/GenBank/DDBJ whole genome shotgun (WGS) entry which is preliminary data.</text>
</comment>
<sequence length="69" mass="7276">MYSVAVFLFFGSGCSLGSSDCLGWREVLQEVTSLDTVSLTSGGIAAKIPWVVAVLSIKIFGDGESEKCL</sequence>
<feature type="signal peptide" evidence="1">
    <location>
        <begin position="1"/>
        <end position="19"/>
    </location>
</feature>
<gene>
    <name evidence="2" type="ORF">QG37_02072</name>
</gene>
<proteinExistence type="predicted"/>
<evidence type="ECO:0008006" key="4">
    <source>
        <dbReference type="Google" id="ProtNLM"/>
    </source>
</evidence>
<name>A0A0L0P482_CANAR</name>
<evidence type="ECO:0000313" key="2">
    <source>
        <dbReference type="EMBL" id="KNE01183.1"/>
    </source>
</evidence>